<feature type="region of interest" description="Disordered" evidence="1">
    <location>
        <begin position="152"/>
        <end position="172"/>
    </location>
</feature>
<keyword evidence="2" id="KW-1133">Transmembrane helix</keyword>
<dbReference type="Proteomes" id="UP001549920">
    <property type="component" value="Unassembled WGS sequence"/>
</dbReference>
<keyword evidence="3" id="KW-0732">Signal</keyword>
<evidence type="ECO:0000313" key="4">
    <source>
        <dbReference type="EMBL" id="KAL0901080.1"/>
    </source>
</evidence>
<comment type="caution">
    <text evidence="4">The sequence shown here is derived from an EMBL/GenBank/DDBJ whole genome shotgun (WGS) entry which is preliminary data.</text>
</comment>
<feature type="signal peptide" evidence="3">
    <location>
        <begin position="1"/>
        <end position="18"/>
    </location>
</feature>
<reference evidence="4 5" key="1">
    <citation type="submission" date="2024-06" db="EMBL/GenBank/DDBJ databases">
        <title>A chromosome-level genome assembly of beet webworm, Loxostege sticticalis.</title>
        <authorList>
            <person name="Zhang Y."/>
        </authorList>
    </citation>
    <scope>NUCLEOTIDE SEQUENCE [LARGE SCALE GENOMIC DNA]</scope>
    <source>
        <strain evidence="4">AQ026</strain>
        <tissue evidence="4">Whole body</tissue>
    </source>
</reference>
<evidence type="ECO:0000256" key="1">
    <source>
        <dbReference type="SAM" id="MobiDB-lite"/>
    </source>
</evidence>
<evidence type="ECO:0000256" key="2">
    <source>
        <dbReference type="SAM" id="Phobius"/>
    </source>
</evidence>
<organism evidence="4 5">
    <name type="scientific">Loxostege sticticalis</name>
    <name type="common">Beet webworm moth</name>
    <dbReference type="NCBI Taxonomy" id="481309"/>
    <lineage>
        <taxon>Eukaryota</taxon>
        <taxon>Metazoa</taxon>
        <taxon>Ecdysozoa</taxon>
        <taxon>Arthropoda</taxon>
        <taxon>Hexapoda</taxon>
        <taxon>Insecta</taxon>
        <taxon>Pterygota</taxon>
        <taxon>Neoptera</taxon>
        <taxon>Endopterygota</taxon>
        <taxon>Lepidoptera</taxon>
        <taxon>Glossata</taxon>
        <taxon>Ditrysia</taxon>
        <taxon>Pyraloidea</taxon>
        <taxon>Crambidae</taxon>
        <taxon>Pyraustinae</taxon>
        <taxon>Loxostege</taxon>
    </lineage>
</organism>
<evidence type="ECO:0000256" key="3">
    <source>
        <dbReference type="SAM" id="SignalP"/>
    </source>
</evidence>
<name>A0ABR3IJ09_LOXSC</name>
<sequence length="172" mass="19590">MNALILLLVSLSVCCAESGESDTSGEVEARGKAKYALLIHFFYVAASKLFILKIVYGIIFYVLVVKGWHFVLWFVHYLKHNKHEEYIEHPPIYHDHDHGHGHQGYGGPYQGYEPSYHGSSQAYQGYESFDSYGYDKKGYETDKYANKKKIYDSDGSYSVSKPVVSGGKYARH</sequence>
<keyword evidence="2" id="KW-0812">Transmembrane</keyword>
<feature type="chain" id="PRO_5047364725" evidence="3">
    <location>
        <begin position="19"/>
        <end position="172"/>
    </location>
</feature>
<accession>A0ABR3IJ09</accession>
<evidence type="ECO:0000313" key="5">
    <source>
        <dbReference type="Proteomes" id="UP001549920"/>
    </source>
</evidence>
<keyword evidence="5" id="KW-1185">Reference proteome</keyword>
<feature type="transmembrane region" description="Helical" evidence="2">
    <location>
        <begin position="40"/>
        <end position="64"/>
    </location>
</feature>
<gene>
    <name evidence="4" type="ORF">ABMA27_006402</name>
</gene>
<proteinExistence type="predicted"/>
<protein>
    <submittedName>
        <fullName evidence="4">Uncharacterized protein</fullName>
    </submittedName>
</protein>
<dbReference type="EMBL" id="JBEUOH010000002">
    <property type="protein sequence ID" value="KAL0901080.1"/>
    <property type="molecule type" value="Genomic_DNA"/>
</dbReference>
<keyword evidence="2" id="KW-0472">Membrane</keyword>